<evidence type="ECO:0000256" key="9">
    <source>
        <dbReference type="ARBA" id="ARBA00022989"/>
    </source>
</evidence>
<dbReference type="GO" id="GO:0008237">
    <property type="term" value="F:metallopeptidase activity"/>
    <property type="evidence" value="ECO:0007669"/>
    <property type="project" value="UniProtKB-KW"/>
</dbReference>
<evidence type="ECO:0000256" key="6">
    <source>
        <dbReference type="ARBA" id="ARBA00022723"/>
    </source>
</evidence>
<evidence type="ECO:0000256" key="8">
    <source>
        <dbReference type="ARBA" id="ARBA00022833"/>
    </source>
</evidence>
<evidence type="ECO:0000259" key="13">
    <source>
        <dbReference type="Pfam" id="PF02163"/>
    </source>
</evidence>
<dbReference type="InterPro" id="IPR008915">
    <property type="entry name" value="Peptidase_M50"/>
</dbReference>
<keyword evidence="11 12" id="KW-0472">Membrane</keyword>
<feature type="domain" description="Peptidase M50" evidence="13">
    <location>
        <begin position="33"/>
        <end position="98"/>
    </location>
</feature>
<dbReference type="CDD" id="cd06161">
    <property type="entry name" value="S2P-M50_SpoIVFB"/>
    <property type="match status" value="1"/>
</dbReference>
<dbReference type="AlphaFoldDB" id="A0A098B4G2"/>
<accession>A0A098B4G2</accession>
<keyword evidence="8" id="KW-0862">Zinc</keyword>
<gene>
    <name evidence="14" type="ORF">DPCES_3394</name>
</gene>
<evidence type="ECO:0000256" key="1">
    <source>
        <dbReference type="ARBA" id="ARBA00001947"/>
    </source>
</evidence>
<organism evidence="14">
    <name type="scientific">Desulfitobacterium hafniense</name>
    <name type="common">Desulfitobacterium frappieri</name>
    <dbReference type="NCBI Taxonomy" id="49338"/>
    <lineage>
        <taxon>Bacteria</taxon>
        <taxon>Bacillati</taxon>
        <taxon>Bacillota</taxon>
        <taxon>Clostridia</taxon>
        <taxon>Eubacteriales</taxon>
        <taxon>Desulfitobacteriaceae</taxon>
        <taxon>Desulfitobacterium</taxon>
    </lineage>
</organism>
<dbReference type="PATRIC" id="fig|49338.4.peg.3648"/>
<dbReference type="EMBL" id="LK996017">
    <property type="protein sequence ID" value="CDX03280.1"/>
    <property type="molecule type" value="Genomic_DNA"/>
</dbReference>
<evidence type="ECO:0000256" key="3">
    <source>
        <dbReference type="ARBA" id="ARBA00007931"/>
    </source>
</evidence>
<evidence type="ECO:0000256" key="5">
    <source>
        <dbReference type="ARBA" id="ARBA00022692"/>
    </source>
</evidence>
<comment type="similarity">
    <text evidence="3">Belongs to the peptidase M50B family.</text>
</comment>
<feature type="transmembrane region" description="Helical" evidence="12">
    <location>
        <begin position="158"/>
        <end position="176"/>
    </location>
</feature>
<dbReference type="GO" id="GO:0006508">
    <property type="term" value="P:proteolysis"/>
    <property type="evidence" value="ECO:0007669"/>
    <property type="project" value="UniProtKB-KW"/>
</dbReference>
<evidence type="ECO:0000256" key="4">
    <source>
        <dbReference type="ARBA" id="ARBA00022670"/>
    </source>
</evidence>
<comment type="cofactor">
    <cofactor evidence="1">
        <name>Zn(2+)</name>
        <dbReference type="ChEBI" id="CHEBI:29105"/>
    </cofactor>
</comment>
<keyword evidence="7" id="KW-0378">Hydrolase</keyword>
<dbReference type="PANTHER" id="PTHR39188">
    <property type="entry name" value="MEMBRANE-ASSOCIATED ZINC METALLOPROTEASE M50B"/>
    <property type="match status" value="1"/>
</dbReference>
<keyword evidence="9 12" id="KW-1133">Transmembrane helix</keyword>
<dbReference type="Pfam" id="PF02163">
    <property type="entry name" value="Peptidase_M50"/>
    <property type="match status" value="2"/>
</dbReference>
<evidence type="ECO:0000256" key="7">
    <source>
        <dbReference type="ARBA" id="ARBA00022801"/>
    </source>
</evidence>
<evidence type="ECO:0000313" key="14">
    <source>
        <dbReference type="EMBL" id="CDX03280.1"/>
    </source>
</evidence>
<evidence type="ECO:0000256" key="2">
    <source>
        <dbReference type="ARBA" id="ARBA00004141"/>
    </source>
</evidence>
<comment type="subcellular location">
    <subcellularLocation>
        <location evidence="2">Membrane</location>
        <topology evidence="2">Multi-pass membrane protein</topology>
    </subcellularLocation>
</comment>
<feature type="transmembrane region" description="Helical" evidence="12">
    <location>
        <begin position="182"/>
        <end position="199"/>
    </location>
</feature>
<evidence type="ECO:0000256" key="10">
    <source>
        <dbReference type="ARBA" id="ARBA00023049"/>
    </source>
</evidence>
<keyword evidence="10" id="KW-0482">Metalloprotease</keyword>
<proteinExistence type="inferred from homology"/>
<evidence type="ECO:0000256" key="12">
    <source>
        <dbReference type="SAM" id="Phobius"/>
    </source>
</evidence>
<keyword evidence="4 14" id="KW-0645">Protease</keyword>
<dbReference type="GO" id="GO:0046872">
    <property type="term" value="F:metal ion binding"/>
    <property type="evidence" value="ECO:0007669"/>
    <property type="project" value="UniProtKB-KW"/>
</dbReference>
<name>A0A098B4G2_DESHA</name>
<keyword evidence="5 12" id="KW-0812">Transmembrane</keyword>
<feature type="domain" description="Peptidase M50" evidence="13">
    <location>
        <begin position="117"/>
        <end position="169"/>
    </location>
</feature>
<dbReference type="GO" id="GO:0016020">
    <property type="term" value="C:membrane"/>
    <property type="evidence" value="ECO:0007669"/>
    <property type="project" value="UniProtKB-SubCell"/>
</dbReference>
<protein>
    <submittedName>
        <fullName evidence="14">Zn-dependent protease</fullName>
    </submittedName>
</protein>
<dbReference type="PANTHER" id="PTHR39188:SF3">
    <property type="entry name" value="STAGE IV SPORULATION PROTEIN FB"/>
    <property type="match status" value="1"/>
</dbReference>
<evidence type="ECO:0000256" key="11">
    <source>
        <dbReference type="ARBA" id="ARBA00023136"/>
    </source>
</evidence>
<sequence>MEIARIQGLSIKVHPTFWLVLLAYGVLGLFTQALLIFLLVIGHELAHLLTAKAYGFRVNGLELYPFGGVAHCEDLFEGRRLEESMMALAGPVFNLVLLFGAQALRWEGIWTGPTAEAFVQLNFWLAVFNLTPVLPLDGGRVVRALFCDAFGFVQTTKFLARAGQFFGMILAVAGLVLVGKEIYEGIATCFLLAGFFWVSGQKEIDSARITFLRQITRKKEELLHKGIMKSKAIAVTAETPLIRIVEDLTPDRYALIHLPGGEAFGIERTLTETQVVEGMLKKGIHCPVGKL</sequence>
<feature type="transmembrane region" description="Helical" evidence="12">
    <location>
        <begin position="17"/>
        <end position="42"/>
    </location>
</feature>
<reference evidence="14" key="1">
    <citation type="submission" date="2014-07" db="EMBL/GenBank/DDBJ databases">
        <authorList>
            <person name="Hornung V.Bastian."/>
        </authorList>
    </citation>
    <scope>NUCLEOTIDE SEQUENCE</scope>
    <source>
        <strain evidence="14">PCE-S</strain>
    </source>
</reference>
<dbReference type="RefSeq" id="WP_026183942.1">
    <property type="nucleotide sequence ID" value="NZ_LK996017.1"/>
</dbReference>
<keyword evidence="6" id="KW-0479">Metal-binding</keyword>